<sequence length="30" mass="3400">MISVMHSARLFCVPREEKGLLEGGLRGVKW</sequence>
<organism evidence="1 2">
    <name type="scientific">Caulifigura coniformis</name>
    <dbReference type="NCBI Taxonomy" id="2527983"/>
    <lineage>
        <taxon>Bacteria</taxon>
        <taxon>Pseudomonadati</taxon>
        <taxon>Planctomycetota</taxon>
        <taxon>Planctomycetia</taxon>
        <taxon>Planctomycetales</taxon>
        <taxon>Planctomycetaceae</taxon>
        <taxon>Caulifigura</taxon>
    </lineage>
</organism>
<protein>
    <submittedName>
        <fullName evidence="1">Uncharacterized protein</fullName>
    </submittedName>
</protein>
<reference evidence="1 2" key="1">
    <citation type="submission" date="2019-02" db="EMBL/GenBank/DDBJ databases">
        <title>Deep-cultivation of Planctomycetes and their phenomic and genomic characterization uncovers novel biology.</title>
        <authorList>
            <person name="Wiegand S."/>
            <person name="Jogler M."/>
            <person name="Boedeker C."/>
            <person name="Pinto D."/>
            <person name="Vollmers J."/>
            <person name="Rivas-Marin E."/>
            <person name="Kohn T."/>
            <person name="Peeters S.H."/>
            <person name="Heuer A."/>
            <person name="Rast P."/>
            <person name="Oberbeckmann S."/>
            <person name="Bunk B."/>
            <person name="Jeske O."/>
            <person name="Meyerdierks A."/>
            <person name="Storesund J.E."/>
            <person name="Kallscheuer N."/>
            <person name="Luecker S."/>
            <person name="Lage O.M."/>
            <person name="Pohl T."/>
            <person name="Merkel B.J."/>
            <person name="Hornburger P."/>
            <person name="Mueller R.-W."/>
            <person name="Bruemmer F."/>
            <person name="Labrenz M."/>
            <person name="Spormann A.M."/>
            <person name="Op den Camp H."/>
            <person name="Overmann J."/>
            <person name="Amann R."/>
            <person name="Jetten M.S.M."/>
            <person name="Mascher T."/>
            <person name="Medema M.H."/>
            <person name="Devos D.P."/>
            <person name="Kaster A.-K."/>
            <person name="Ovreas L."/>
            <person name="Rohde M."/>
            <person name="Galperin M.Y."/>
            <person name="Jogler C."/>
        </authorList>
    </citation>
    <scope>NUCLEOTIDE SEQUENCE [LARGE SCALE GENOMIC DNA]</scope>
    <source>
        <strain evidence="1 2">Pan44</strain>
    </source>
</reference>
<dbReference type="InParanoid" id="A0A517SBK8"/>
<dbReference type="AlphaFoldDB" id="A0A517SBK8"/>
<dbReference type="EMBL" id="CP036271">
    <property type="protein sequence ID" value="QDT53505.1"/>
    <property type="molecule type" value="Genomic_DNA"/>
</dbReference>
<name>A0A517SBK8_9PLAN</name>
<dbReference type="KEGG" id="ccos:Pan44_15270"/>
<evidence type="ECO:0000313" key="1">
    <source>
        <dbReference type="EMBL" id="QDT53505.1"/>
    </source>
</evidence>
<accession>A0A517SBK8</accession>
<keyword evidence="2" id="KW-1185">Reference proteome</keyword>
<proteinExistence type="predicted"/>
<gene>
    <name evidence="1" type="ORF">Pan44_15270</name>
</gene>
<dbReference type="Proteomes" id="UP000315700">
    <property type="component" value="Chromosome"/>
</dbReference>
<evidence type="ECO:0000313" key="2">
    <source>
        <dbReference type="Proteomes" id="UP000315700"/>
    </source>
</evidence>